<proteinExistence type="predicted"/>
<dbReference type="EMBL" id="MN740635">
    <property type="protein sequence ID" value="QHU36352.1"/>
    <property type="molecule type" value="Genomic_DNA"/>
</dbReference>
<protein>
    <submittedName>
        <fullName evidence="1">Uncharacterized protein</fullName>
    </submittedName>
</protein>
<organism evidence="1">
    <name type="scientific">viral metagenome</name>
    <dbReference type="NCBI Taxonomy" id="1070528"/>
    <lineage>
        <taxon>unclassified sequences</taxon>
        <taxon>metagenomes</taxon>
        <taxon>organismal metagenomes</taxon>
    </lineage>
</organism>
<name>A0A6C0M4H7_9ZZZZ</name>
<accession>A0A6C0M4H7</accession>
<sequence>MQSPSADTPLHLCNPDNLITQHRLGNHDLPHRTIDPRMYDESEIDWYGTGILPPPMQMCFIMGRKCYLCGDMQPSADDIHGEPTEHYNCGYRFCTACVPYFRQALYKTLAPIWRFRLKYERSEPRWSPIWVHRTRRDEFGKADRTNSGRPFRYTQWFVRSWITRKNRHEPDPKNPTNPNNHYEEDLVVVEEWINDDMPNAEPMSKTVSVMDVFFANRGSLTDPNYDPNVDDPLNQVRHLTIDEKREIMRLESAPFE</sequence>
<dbReference type="AlphaFoldDB" id="A0A6C0M4H7"/>
<evidence type="ECO:0000313" key="1">
    <source>
        <dbReference type="EMBL" id="QHU36352.1"/>
    </source>
</evidence>
<reference evidence="1" key="1">
    <citation type="journal article" date="2020" name="Nature">
        <title>Giant virus diversity and host interactions through global metagenomics.</title>
        <authorList>
            <person name="Schulz F."/>
            <person name="Roux S."/>
            <person name="Paez-Espino D."/>
            <person name="Jungbluth S."/>
            <person name="Walsh D.A."/>
            <person name="Denef V.J."/>
            <person name="McMahon K.D."/>
            <person name="Konstantinidis K.T."/>
            <person name="Eloe-Fadrosh E.A."/>
            <person name="Kyrpides N.C."/>
            <person name="Woyke T."/>
        </authorList>
    </citation>
    <scope>NUCLEOTIDE SEQUENCE</scope>
    <source>
        <strain evidence="1">GVMAG-S-1035124-57</strain>
    </source>
</reference>